<dbReference type="AlphaFoldDB" id="A0A1I3LQ57"/>
<dbReference type="Pfam" id="PF07963">
    <property type="entry name" value="N_methyl"/>
    <property type="match status" value="1"/>
</dbReference>
<dbReference type="InterPro" id="IPR012902">
    <property type="entry name" value="N_methyl_site"/>
</dbReference>
<evidence type="ECO:0000259" key="2">
    <source>
        <dbReference type="Pfam" id="PF07596"/>
    </source>
</evidence>
<dbReference type="PANTHER" id="PTHR30093:SF2">
    <property type="entry name" value="TYPE II SECRETION SYSTEM PROTEIN H"/>
    <property type="match status" value="1"/>
</dbReference>
<keyword evidence="1" id="KW-0472">Membrane</keyword>
<dbReference type="OrthoDB" id="241095at2"/>
<protein>
    <submittedName>
        <fullName evidence="3">Prepilin-type N-terminal cleavage/methylation domain-containing protein</fullName>
    </submittedName>
</protein>
<evidence type="ECO:0000313" key="3">
    <source>
        <dbReference type="EMBL" id="SFI86822.1"/>
    </source>
</evidence>
<sequence>MTHSRRRWGSGFTLIELLVVIAIIAILVALLLPAVQQAREAARRSQCKNNLKQLGLAMHNYHDVHRVFPPGVIAPGCNCTTVTPGQPILNHTAFQMMLPFLDQAALYNSYDFNRASGQSKYTGGSGCSAAAPTTDQLAVVKGLVTVFRCPSDAGPVRGTQDVNPGNVFSQANGAYRTSYGLVAAKSDGSWSTTWEGDTSTTKGMWGPNGAAQMHDFLDGTSNTLALAEAPFQKKTAEAWTGPYWNAYTYTYWLDLRNMGVNRILTDTPISGVGRNGAGSAHEGGMQVLMGDGAVRFLSENADQNGVVNAIVSVRGGEITGEF</sequence>
<feature type="domain" description="DUF1559" evidence="2">
    <location>
        <begin position="36"/>
        <end position="303"/>
    </location>
</feature>
<dbReference type="NCBIfam" id="TIGR04294">
    <property type="entry name" value="pre_pil_HX9DG"/>
    <property type="match status" value="1"/>
</dbReference>
<dbReference type="InterPro" id="IPR045584">
    <property type="entry name" value="Pilin-like"/>
</dbReference>
<reference evidence="4" key="1">
    <citation type="submission" date="2016-10" db="EMBL/GenBank/DDBJ databases">
        <authorList>
            <person name="Varghese N."/>
            <person name="Submissions S."/>
        </authorList>
    </citation>
    <scope>NUCLEOTIDE SEQUENCE [LARGE SCALE GENOMIC DNA]</scope>
    <source>
        <strain evidence="4">DSM 26348</strain>
    </source>
</reference>
<dbReference type="PROSITE" id="PS00409">
    <property type="entry name" value="PROKAR_NTER_METHYL"/>
    <property type="match status" value="1"/>
</dbReference>
<dbReference type="SUPFAM" id="SSF54523">
    <property type="entry name" value="Pili subunits"/>
    <property type="match status" value="1"/>
</dbReference>
<evidence type="ECO:0000256" key="1">
    <source>
        <dbReference type="SAM" id="Phobius"/>
    </source>
</evidence>
<dbReference type="InterPro" id="IPR011453">
    <property type="entry name" value="DUF1559"/>
</dbReference>
<dbReference type="EMBL" id="FOQD01000013">
    <property type="protein sequence ID" value="SFI86822.1"/>
    <property type="molecule type" value="Genomic_DNA"/>
</dbReference>
<dbReference type="InterPro" id="IPR027558">
    <property type="entry name" value="Pre_pil_HX9DG_C"/>
</dbReference>
<keyword evidence="1" id="KW-1133">Transmembrane helix</keyword>
<organism evidence="3 4">
    <name type="scientific">Planctomicrobium piriforme</name>
    <dbReference type="NCBI Taxonomy" id="1576369"/>
    <lineage>
        <taxon>Bacteria</taxon>
        <taxon>Pseudomonadati</taxon>
        <taxon>Planctomycetota</taxon>
        <taxon>Planctomycetia</taxon>
        <taxon>Planctomycetales</taxon>
        <taxon>Planctomycetaceae</taxon>
        <taxon>Planctomicrobium</taxon>
    </lineage>
</organism>
<dbReference type="RefSeq" id="WP_092052191.1">
    <property type="nucleotide sequence ID" value="NZ_FOQD01000013.1"/>
</dbReference>
<dbReference type="PANTHER" id="PTHR30093">
    <property type="entry name" value="GENERAL SECRETION PATHWAY PROTEIN G"/>
    <property type="match status" value="1"/>
</dbReference>
<dbReference type="NCBIfam" id="TIGR02532">
    <property type="entry name" value="IV_pilin_GFxxxE"/>
    <property type="match status" value="1"/>
</dbReference>
<name>A0A1I3LQ57_9PLAN</name>
<proteinExistence type="predicted"/>
<dbReference type="Pfam" id="PF07596">
    <property type="entry name" value="SBP_bac_10"/>
    <property type="match status" value="1"/>
</dbReference>
<feature type="transmembrane region" description="Helical" evidence="1">
    <location>
        <begin position="12"/>
        <end position="35"/>
    </location>
</feature>
<gene>
    <name evidence="3" type="ORF">SAMN05421753_11332</name>
</gene>
<keyword evidence="1" id="KW-0812">Transmembrane</keyword>
<dbReference type="STRING" id="1576369.SAMN05421753_11332"/>
<evidence type="ECO:0000313" key="4">
    <source>
        <dbReference type="Proteomes" id="UP000199518"/>
    </source>
</evidence>
<keyword evidence="4" id="KW-1185">Reference proteome</keyword>
<dbReference type="Proteomes" id="UP000199518">
    <property type="component" value="Unassembled WGS sequence"/>
</dbReference>
<dbReference type="Gene3D" id="3.30.700.10">
    <property type="entry name" value="Glycoprotein, Type 4 Pilin"/>
    <property type="match status" value="1"/>
</dbReference>
<accession>A0A1I3LQ57</accession>